<dbReference type="PANTHER" id="PTHR47786">
    <property type="entry name" value="ALPHA-1,4-GLUCAN:MALTOSE-1-PHOSPHATE MALTOSYLTRANSFERASE"/>
    <property type="match status" value="1"/>
</dbReference>
<feature type="binding site" evidence="6">
    <location>
        <position position="420"/>
    </location>
    <ligand>
        <name>alpha-maltose 1-phosphate</name>
        <dbReference type="ChEBI" id="CHEBI:63576"/>
    </ligand>
</feature>
<feature type="domain" description="Glycosyl hydrolase family 13 catalytic" evidence="7">
    <location>
        <begin position="237"/>
        <end position="599"/>
    </location>
</feature>
<dbReference type="Gene3D" id="2.60.40.1180">
    <property type="entry name" value="Golgi alpha-mannosidase II"/>
    <property type="match status" value="1"/>
</dbReference>
<dbReference type="InterPro" id="IPR013780">
    <property type="entry name" value="Glyco_hydro_b"/>
</dbReference>
<dbReference type="InterPro" id="IPR049171">
    <property type="entry name" value="GLGE_C"/>
</dbReference>
<evidence type="ECO:0000256" key="2">
    <source>
        <dbReference type="ARBA" id="ARBA00022676"/>
    </source>
</evidence>
<evidence type="ECO:0000259" key="7">
    <source>
        <dbReference type="SMART" id="SM00642"/>
    </source>
</evidence>
<evidence type="ECO:0000256" key="4">
    <source>
        <dbReference type="ARBA" id="ARBA00023277"/>
    </source>
</evidence>
<dbReference type="Pfam" id="PF21702">
    <property type="entry name" value="GLGE_C"/>
    <property type="match status" value="1"/>
</dbReference>
<keyword evidence="2 6" id="KW-0328">Glycosyltransferase</keyword>
<dbReference type="EC" id="2.4.99.16" evidence="6"/>
<protein>
    <recommendedName>
        <fullName evidence="6">Alpha-1,4-glucan:maltose-1-phosphate maltosyltransferase</fullName>
        <shortName evidence="6">GMPMT</shortName>
        <ecNumber evidence="6">2.4.99.16</ecNumber>
    </recommendedName>
    <alternativeName>
        <fullName evidence="6">(1-&gt;4)-alpha-D-glucan:maltose-1-phosphate alpha-D-maltosyltransferase</fullName>
    </alternativeName>
</protein>
<proteinExistence type="inferred from homology"/>
<sequence>MEIKANAVGIGSILQETGDTLSSRSQGVALKPSEGRNRVVVEGVKPQVECGRFPVKRVVGDMVDVAAAVYGDGHDHVAARVLYRKSDASKWSEVRLKDVGNDLWQASFPVDAIGSWEFKVQGWVDHFDTWRSDLAKRIAAQPAPTGTGEISKDIPLAFLSGALLLDAASVRAEGDDAQQLKGFASSLRWLADKKLERYDDPLTEEIVALADKYPDLEFATTGEEMPLWVDRERARFSSWYEFFPRSAGPAGKHGTLRDAAKLLPELGQMGFDVIYFPPIHPVGTAFRKGKNNSTEAAADDVGSPWAIGNKQGGHTEIAPELGTFADFDSLVTAAQHSGMEIALDIAFQCSPDHPWVKKHPEWFSIRPDGTIQYAENPPKKYQDIYPLNFESSDWQGLWNELAGVFLFWAKRGVRIFRVDNPHTKALPFWDWCLNRVQEQYPDAIFLAEAFTRPHVMYGLAKRGFSQSYTYFTWRESKEEITEYMIEITTEPVRDFFRGNLWPNTPDILPGSLKIGGRAAFAVRAVLAATLGANYGVYGPAFELMDSIPVKPGSEEYLDSEKYQLREWNRASEDSLMPFLGKLNWGRRLHPALQRDDTLRFHPIDNPKLLCYSKQAGTDIILVVVNLDLENPQSSMTDLPMAEFGFGQDEHFEAHDLLTDAVFPWSGPHNYVLLDPQQMPAHVLHLHRAPTEQEQQDGVTA</sequence>
<keyword evidence="3 6" id="KW-0808">Transferase</keyword>
<dbReference type="PANTHER" id="PTHR47786:SF2">
    <property type="entry name" value="GLYCOSYL HYDROLASE FAMILY 13 CATALYTIC DOMAIN-CONTAINING PROTEIN"/>
    <property type="match status" value="1"/>
</dbReference>
<evidence type="ECO:0000256" key="5">
    <source>
        <dbReference type="ARBA" id="ARBA00048735"/>
    </source>
</evidence>
<dbReference type="SUPFAM" id="SSF51011">
    <property type="entry name" value="Glycosyl hydrolase domain"/>
    <property type="match status" value="1"/>
</dbReference>
<dbReference type="HAMAP" id="MF_02124">
    <property type="entry name" value="GlgE"/>
    <property type="match status" value="1"/>
</dbReference>
<dbReference type="InterPro" id="IPR006047">
    <property type="entry name" value="GH13_cat_dom"/>
</dbReference>
<dbReference type="HOGENOM" id="CLU_015798_0_0_0"/>
<dbReference type="Gene3D" id="3.20.20.80">
    <property type="entry name" value="Glycosidases"/>
    <property type="match status" value="1"/>
</dbReference>
<dbReference type="InterPro" id="IPR026585">
    <property type="entry name" value="GlgE"/>
</dbReference>
<evidence type="ECO:0000313" key="9">
    <source>
        <dbReference type="Proteomes" id="UP000006844"/>
    </source>
</evidence>
<dbReference type="STRING" id="401053.AciPR4_3488"/>
<dbReference type="GO" id="GO:0004553">
    <property type="term" value="F:hydrolase activity, hydrolyzing O-glycosyl compounds"/>
    <property type="evidence" value="ECO:0007669"/>
    <property type="project" value="InterPro"/>
</dbReference>
<feature type="active site" description="Proton donor" evidence="6">
    <location>
        <position position="448"/>
    </location>
</feature>
<dbReference type="InterPro" id="IPR021828">
    <property type="entry name" value="GlgE_dom_N/S"/>
</dbReference>
<dbReference type="InterPro" id="IPR013783">
    <property type="entry name" value="Ig-like_fold"/>
</dbReference>
<evidence type="ECO:0000256" key="1">
    <source>
        <dbReference type="ARBA" id="ARBA00011738"/>
    </source>
</evidence>
<dbReference type="AlphaFoldDB" id="E8UY08"/>
<dbReference type="Gene3D" id="1.20.58.80">
    <property type="entry name" value="Phosphotransferase system, lactose/cellobiose-type IIA subunit"/>
    <property type="match status" value="1"/>
</dbReference>
<dbReference type="eggNOG" id="COG0366">
    <property type="taxonomic scope" value="Bacteria"/>
</dbReference>
<feature type="active site" description="Nucleophile" evidence="6">
    <location>
        <position position="419"/>
    </location>
</feature>
<comment type="catalytic activity">
    <reaction evidence="5 6">
        <text>alpha-maltose 1-phosphate + [(1-&gt;4)-alpha-D-glucosyl](n) = [(1-&gt;4)-alpha-D-glucosyl](n+2) + phosphate</text>
        <dbReference type="Rhea" id="RHEA:42692"/>
        <dbReference type="Rhea" id="RHEA-COMP:9584"/>
        <dbReference type="Rhea" id="RHEA-COMP:10183"/>
        <dbReference type="ChEBI" id="CHEBI:15444"/>
        <dbReference type="ChEBI" id="CHEBI:43474"/>
        <dbReference type="ChEBI" id="CHEBI:63576"/>
        <dbReference type="EC" id="2.4.99.16"/>
    </reaction>
</comment>
<dbReference type="SMART" id="SM00642">
    <property type="entry name" value="Aamy"/>
    <property type="match status" value="1"/>
</dbReference>
<dbReference type="KEGG" id="tsa:AciPR4_3488"/>
<gene>
    <name evidence="6" type="primary">glgE</name>
    <name evidence="8" type="ordered locus">AciPR4_3488</name>
</gene>
<comment type="function">
    <text evidence="6">Maltosyltransferase that uses maltose 1-phosphate (M1P) as the sugar donor to elongate linear or branched alpha-(1-&gt;4)-glucans. Is involved in a branched alpha-glucan biosynthetic pathway from trehalose, together with TreS, Mak and GlgB.</text>
</comment>
<reference evidence="8 9" key="1">
    <citation type="journal article" date="2012" name="Stand. Genomic Sci.">
        <title>Complete genome sequence of Terriglobus saanensis type strain SP1PR4(T), an Acidobacteria from tundra soil.</title>
        <authorList>
            <person name="Rawat S.R."/>
            <person name="Mannisto M.K."/>
            <person name="Starovoytov V."/>
            <person name="Goodwin L."/>
            <person name="Nolan M."/>
            <person name="Hauser L."/>
            <person name="Land M."/>
            <person name="Davenport K.W."/>
            <person name="Woyke T."/>
            <person name="Haggblom M.M."/>
        </authorList>
    </citation>
    <scope>NUCLEOTIDE SEQUENCE</scope>
    <source>
        <strain evidence="9">ATCC BAA-1853 / DSM 23119 / SP1PR4</strain>
    </source>
</reference>
<keyword evidence="4 6" id="KW-0119">Carbohydrate metabolism</keyword>
<dbReference type="Proteomes" id="UP000006844">
    <property type="component" value="Chromosome"/>
</dbReference>
<feature type="binding site" evidence="6">
    <location>
        <position position="288"/>
    </location>
    <ligand>
        <name>alpha-maltose 1-phosphate</name>
        <dbReference type="ChEBI" id="CHEBI:63576"/>
    </ligand>
</feature>
<dbReference type="SUPFAM" id="SSF51445">
    <property type="entry name" value="(Trans)glycosidases"/>
    <property type="match status" value="1"/>
</dbReference>
<organism evidence="8 9">
    <name type="scientific">Terriglobus saanensis (strain ATCC BAA-1853 / DSM 23119 / SP1PR4)</name>
    <dbReference type="NCBI Taxonomy" id="401053"/>
    <lineage>
        <taxon>Bacteria</taxon>
        <taxon>Pseudomonadati</taxon>
        <taxon>Acidobacteriota</taxon>
        <taxon>Terriglobia</taxon>
        <taxon>Terriglobales</taxon>
        <taxon>Acidobacteriaceae</taxon>
        <taxon>Terriglobus</taxon>
    </lineage>
</organism>
<dbReference type="GO" id="GO:0030979">
    <property type="term" value="P:alpha-glucan biosynthetic process"/>
    <property type="evidence" value="ECO:0007669"/>
    <property type="project" value="UniProtKB-UniRule"/>
</dbReference>
<dbReference type="Pfam" id="PF11896">
    <property type="entry name" value="GlgE_dom_N_S"/>
    <property type="match status" value="1"/>
</dbReference>
<comment type="similarity">
    <text evidence="6">Belongs to the glycosyl hydrolase 13 family. GlgE subfamily.</text>
</comment>
<comment type="subunit">
    <text evidence="1 6">Homodimer.</text>
</comment>
<name>E8UY08_TERSS</name>
<feature type="binding site" evidence="6">
    <location>
        <begin position="561"/>
        <end position="562"/>
    </location>
    <ligand>
        <name>alpha-maltose 1-phosphate</name>
        <dbReference type="ChEBI" id="CHEBI:63576"/>
    </ligand>
</feature>
<dbReference type="InterPro" id="IPR017853">
    <property type="entry name" value="GH"/>
</dbReference>
<dbReference type="Gene3D" id="2.60.40.10">
    <property type="entry name" value="Immunoglobulins"/>
    <property type="match status" value="1"/>
</dbReference>
<feature type="binding site" evidence="6">
    <location>
        <position position="383"/>
    </location>
    <ligand>
        <name>alpha-maltose 1-phosphate</name>
        <dbReference type="ChEBI" id="CHEBI:63576"/>
    </ligand>
</feature>
<keyword evidence="9" id="KW-1185">Reference proteome</keyword>
<dbReference type="CDD" id="cd11344">
    <property type="entry name" value="AmyAc_GlgE_like"/>
    <property type="match status" value="1"/>
</dbReference>
<dbReference type="GO" id="GO:0016758">
    <property type="term" value="F:hexosyltransferase activity"/>
    <property type="evidence" value="ECO:0007669"/>
    <property type="project" value="UniProtKB-UniRule"/>
</dbReference>
<accession>E8UY08</accession>
<feature type="site" description="Transition state stabilizer" evidence="6">
    <location>
        <position position="506"/>
    </location>
</feature>
<evidence type="ECO:0000256" key="3">
    <source>
        <dbReference type="ARBA" id="ARBA00022679"/>
    </source>
</evidence>
<evidence type="ECO:0000313" key="8">
    <source>
        <dbReference type="EMBL" id="ADV84242.1"/>
    </source>
</evidence>
<dbReference type="EMBL" id="CP002467">
    <property type="protein sequence ID" value="ADV84242.1"/>
    <property type="molecule type" value="Genomic_DNA"/>
</dbReference>
<evidence type="ECO:0000256" key="6">
    <source>
        <dbReference type="HAMAP-Rule" id="MF_02124"/>
    </source>
</evidence>
<feature type="binding site" evidence="6">
    <location>
        <position position="348"/>
    </location>
    <ligand>
        <name>alpha-maltose 1-phosphate</name>
        <dbReference type="ChEBI" id="CHEBI:63576"/>
    </ligand>
</feature>